<accession>A0A6N0NUR0</accession>
<dbReference type="GeneID" id="55642055"/>
<dbReference type="InterPro" id="IPR007981">
    <property type="entry name" value="Peptidase_A5"/>
</dbReference>
<keyword evidence="3" id="KW-1185">Reference proteome</keyword>
<gene>
    <name evidence="2" type="ORF">GWK48_08885</name>
</gene>
<proteinExistence type="predicted"/>
<dbReference type="OrthoDB" id="33909at2157"/>
<dbReference type="RefSeq" id="WP_174631496.1">
    <property type="nucleotide sequence ID" value="NZ_CP049074.1"/>
</dbReference>
<dbReference type="EMBL" id="CP049074">
    <property type="protein sequence ID" value="QKR00472.1"/>
    <property type="molecule type" value="Genomic_DNA"/>
</dbReference>
<organism evidence="2 3">
    <name type="scientific">Metallosphaera tengchongensis</name>
    <dbReference type="NCBI Taxonomy" id="1532350"/>
    <lineage>
        <taxon>Archaea</taxon>
        <taxon>Thermoproteota</taxon>
        <taxon>Thermoprotei</taxon>
        <taxon>Sulfolobales</taxon>
        <taxon>Sulfolobaceae</taxon>
        <taxon>Metallosphaera</taxon>
    </lineage>
</organism>
<evidence type="ECO:0000313" key="3">
    <source>
        <dbReference type="Proteomes" id="UP000509301"/>
    </source>
</evidence>
<keyword evidence="1" id="KW-0812">Transmembrane</keyword>
<evidence type="ECO:0000313" key="2">
    <source>
        <dbReference type="EMBL" id="QKR00472.1"/>
    </source>
</evidence>
<keyword evidence="1" id="KW-0472">Membrane</keyword>
<feature type="transmembrane region" description="Helical" evidence="1">
    <location>
        <begin position="405"/>
        <end position="424"/>
    </location>
</feature>
<protein>
    <submittedName>
        <fullName evidence="2">Peptidase A5</fullName>
    </submittedName>
</protein>
<keyword evidence="1" id="KW-1133">Transmembrane helix</keyword>
<dbReference type="Pfam" id="PF05317">
    <property type="entry name" value="Thermopsin"/>
    <property type="match status" value="1"/>
</dbReference>
<dbReference type="InterPro" id="IPR013783">
    <property type="entry name" value="Ig-like_fold"/>
</dbReference>
<reference evidence="2 3" key="1">
    <citation type="submission" date="2020-02" db="EMBL/GenBank/DDBJ databases">
        <title>Comparative genome analysis reveals the metabolism and evolution of the thermophilic archaeal genus Metallosphaera.</title>
        <authorList>
            <person name="Jiang C."/>
        </authorList>
    </citation>
    <scope>NUCLEOTIDE SEQUENCE [LARGE SCALE GENOMIC DNA]</scope>
    <source>
        <strain evidence="2 3">Ric-A</strain>
    </source>
</reference>
<dbReference type="Gene3D" id="2.60.40.10">
    <property type="entry name" value="Immunoglobulins"/>
    <property type="match status" value="1"/>
</dbReference>
<evidence type="ECO:0000256" key="1">
    <source>
        <dbReference type="SAM" id="Phobius"/>
    </source>
</evidence>
<sequence>MNFLSLFVVSLLLIVAVTPSVGLLAVGQTQISLPVGMSYFSLFSVEYTPYVVGTVNISSLSIGRSYIAGQPFQYGNASLQLNAMLNGSYWAQNVMLFQEVGNNTFRVSLIVNFWNLSGPFLNLVQNTTTFQGLGVYCYYGPSINLTLPASISLFMNSSHSLQFGFMIDGKRTVYLTLPFSGYFKLGGLSANGLPNDLELVWGGPGGGSEVNMVAHATEELQFLSEDKLTIVPSALSVGLDTAESAYGIASSPNLGNIQSPFDVINRGVNSPSVLWPVPPKVDLIQQNQTVTVKLSYGNFTFPNQEVELKVLKGLSLTTLYANFTNSSGEVKFTNVTENFYEVYFPGNYSLSQSSALSSPTLNHVINETSTLFDSLVKFLETYNFKKALSSDFNHVKYQGKTQVNYLLLEVIGGLTAGILISAVLQRKGYRW</sequence>
<dbReference type="AlphaFoldDB" id="A0A6N0NUR0"/>
<dbReference type="KEGG" id="mten:GWK48_08885"/>
<name>A0A6N0NUR0_9CREN</name>
<dbReference type="Proteomes" id="UP000509301">
    <property type="component" value="Chromosome"/>
</dbReference>